<keyword evidence="8" id="KW-1185">Reference proteome</keyword>
<protein>
    <recommendedName>
        <fullName evidence="9">LrgA</fullName>
    </recommendedName>
</protein>
<feature type="transmembrane region" description="Helical" evidence="6">
    <location>
        <begin position="29"/>
        <end position="46"/>
    </location>
</feature>
<evidence type="ECO:0000313" key="7">
    <source>
        <dbReference type="EMBL" id="KEO54147.1"/>
    </source>
</evidence>
<evidence type="ECO:0000313" key="8">
    <source>
        <dbReference type="Proteomes" id="UP000027432"/>
    </source>
</evidence>
<evidence type="ECO:0000256" key="3">
    <source>
        <dbReference type="ARBA" id="ARBA00022692"/>
    </source>
</evidence>
<evidence type="ECO:0008006" key="9">
    <source>
        <dbReference type="Google" id="ProtNLM"/>
    </source>
</evidence>
<comment type="subcellular location">
    <subcellularLocation>
        <location evidence="1">Cell membrane</location>
        <topology evidence="1">Multi-pass membrane protein</topology>
    </subcellularLocation>
</comment>
<dbReference type="EMBL" id="AUND01000012">
    <property type="protein sequence ID" value="KEO54147.1"/>
    <property type="molecule type" value="Genomic_DNA"/>
</dbReference>
<dbReference type="InterPro" id="IPR005538">
    <property type="entry name" value="LrgA/CidA"/>
</dbReference>
<proteinExistence type="predicted"/>
<dbReference type="RefSeq" id="WP_038075094.1">
    <property type="nucleotide sequence ID" value="NZ_AUND01000012.1"/>
</dbReference>
<dbReference type="STRING" id="1353537.TP2_04300"/>
<reference evidence="7 8" key="1">
    <citation type="submission" date="2013-07" db="EMBL/GenBank/DDBJ databases">
        <title>Thioclava pacifica DSM 10166 Genome Sequencing.</title>
        <authorList>
            <person name="Lai Q."/>
            <person name="Shao Z."/>
        </authorList>
    </citation>
    <scope>NUCLEOTIDE SEQUENCE [LARGE SCALE GENOMIC DNA]</scope>
    <source>
        <strain evidence="7 8">DSM 10166</strain>
    </source>
</reference>
<dbReference type="Proteomes" id="UP000027432">
    <property type="component" value="Unassembled WGS sequence"/>
</dbReference>
<dbReference type="PANTHER" id="PTHR33931">
    <property type="entry name" value="HOLIN-LIKE PROTEIN CIDA-RELATED"/>
    <property type="match status" value="1"/>
</dbReference>
<keyword evidence="2" id="KW-1003">Cell membrane</keyword>
<keyword evidence="5 6" id="KW-0472">Membrane</keyword>
<dbReference type="OrthoDB" id="385012at2"/>
<dbReference type="eggNOG" id="COG1380">
    <property type="taxonomic scope" value="Bacteria"/>
</dbReference>
<comment type="caution">
    <text evidence="7">The sequence shown here is derived from an EMBL/GenBank/DDBJ whole genome shotgun (WGS) entry which is preliminary data.</text>
</comment>
<accession>A0A074JXU9</accession>
<sequence length="118" mass="12111">MIPALSLILACQLAGEIISRALMLPLPGPVLGMIFLLVLMSVSHTIKEVVRPVAQFILQHLSLLFVPAGVGIVAHLDALREHGLGLAAALIGSTMLAIVVGAAVFVAVAKLTGSAADD</sequence>
<keyword evidence="4 6" id="KW-1133">Transmembrane helix</keyword>
<dbReference type="Pfam" id="PF03788">
    <property type="entry name" value="LrgA"/>
    <property type="match status" value="1"/>
</dbReference>
<gene>
    <name evidence="7" type="ORF">TP2_04300</name>
</gene>
<feature type="transmembrane region" description="Helical" evidence="6">
    <location>
        <begin position="86"/>
        <end position="109"/>
    </location>
</feature>
<feature type="transmembrane region" description="Helical" evidence="6">
    <location>
        <begin position="53"/>
        <end position="74"/>
    </location>
</feature>
<evidence type="ECO:0000256" key="2">
    <source>
        <dbReference type="ARBA" id="ARBA00022475"/>
    </source>
</evidence>
<dbReference type="PANTHER" id="PTHR33931:SF2">
    <property type="entry name" value="HOLIN-LIKE PROTEIN CIDA"/>
    <property type="match status" value="1"/>
</dbReference>
<evidence type="ECO:0000256" key="4">
    <source>
        <dbReference type="ARBA" id="ARBA00022989"/>
    </source>
</evidence>
<organism evidence="7 8">
    <name type="scientific">Thioclava pacifica DSM 10166</name>
    <dbReference type="NCBI Taxonomy" id="1353537"/>
    <lineage>
        <taxon>Bacteria</taxon>
        <taxon>Pseudomonadati</taxon>
        <taxon>Pseudomonadota</taxon>
        <taxon>Alphaproteobacteria</taxon>
        <taxon>Rhodobacterales</taxon>
        <taxon>Paracoccaceae</taxon>
        <taxon>Thioclava</taxon>
    </lineage>
</organism>
<evidence type="ECO:0000256" key="1">
    <source>
        <dbReference type="ARBA" id="ARBA00004651"/>
    </source>
</evidence>
<dbReference type="GO" id="GO:0005886">
    <property type="term" value="C:plasma membrane"/>
    <property type="evidence" value="ECO:0007669"/>
    <property type="project" value="UniProtKB-SubCell"/>
</dbReference>
<keyword evidence="3 6" id="KW-0812">Transmembrane</keyword>
<evidence type="ECO:0000256" key="5">
    <source>
        <dbReference type="ARBA" id="ARBA00023136"/>
    </source>
</evidence>
<evidence type="ECO:0000256" key="6">
    <source>
        <dbReference type="SAM" id="Phobius"/>
    </source>
</evidence>
<dbReference type="AlphaFoldDB" id="A0A074JXU9"/>
<name>A0A074JXU9_9RHOB</name>